<name>A0AAW9J2X2_CLOPF</name>
<dbReference type="GO" id="GO:1901982">
    <property type="term" value="F:maltose binding"/>
    <property type="evidence" value="ECO:0007669"/>
    <property type="project" value="TreeGrafter"/>
</dbReference>
<comment type="caution">
    <text evidence="4">The sequence shown here is derived from an EMBL/GenBank/DDBJ whole genome shotgun (WGS) entry which is preliminary data.</text>
</comment>
<protein>
    <recommendedName>
        <fullName evidence="6">Extracellular solute-binding protein</fullName>
    </recommendedName>
</protein>
<proteinExistence type="inferred from homology"/>
<dbReference type="SUPFAM" id="SSF53850">
    <property type="entry name" value="Periplasmic binding protein-like II"/>
    <property type="match status" value="1"/>
</dbReference>
<dbReference type="Gene3D" id="3.40.190.10">
    <property type="entry name" value="Periplasmic binding protein-like II"/>
    <property type="match status" value="1"/>
</dbReference>
<evidence type="ECO:0000256" key="2">
    <source>
        <dbReference type="ARBA" id="ARBA00022448"/>
    </source>
</evidence>
<keyword evidence="2" id="KW-0813">Transport</keyword>
<evidence type="ECO:0000313" key="4">
    <source>
        <dbReference type="EMBL" id="MDZ5034217.1"/>
    </source>
</evidence>
<comment type="similarity">
    <text evidence="1">Belongs to the bacterial solute-binding protein 1 family.</text>
</comment>
<evidence type="ECO:0000256" key="1">
    <source>
        <dbReference type="ARBA" id="ARBA00008520"/>
    </source>
</evidence>
<dbReference type="AlphaFoldDB" id="A0AAW9J2X2"/>
<accession>A0AAW9J2X2</accession>
<dbReference type="Proteomes" id="UP001289066">
    <property type="component" value="Unassembled WGS sequence"/>
</dbReference>
<reference evidence="4" key="1">
    <citation type="submission" date="2019-11" db="EMBL/GenBank/DDBJ databases">
        <title>Characterization of Clostridium perfringens isolates from swine manure treated agricultural soils.</title>
        <authorList>
            <person name="Wushke S.T."/>
        </authorList>
    </citation>
    <scope>NUCLEOTIDE SEQUENCE</scope>
    <source>
        <strain evidence="4">X15</strain>
    </source>
</reference>
<keyword evidence="3" id="KW-0732">Signal</keyword>
<organism evidence="4 5">
    <name type="scientific">Clostridium perfringens</name>
    <dbReference type="NCBI Taxonomy" id="1502"/>
    <lineage>
        <taxon>Bacteria</taxon>
        <taxon>Bacillati</taxon>
        <taxon>Bacillota</taxon>
        <taxon>Clostridia</taxon>
        <taxon>Eubacteriales</taxon>
        <taxon>Clostridiaceae</taxon>
        <taxon>Clostridium</taxon>
    </lineage>
</organism>
<dbReference type="PANTHER" id="PTHR30061">
    <property type="entry name" value="MALTOSE-BINDING PERIPLASMIC PROTEIN"/>
    <property type="match status" value="1"/>
</dbReference>
<evidence type="ECO:0000313" key="5">
    <source>
        <dbReference type="Proteomes" id="UP001289066"/>
    </source>
</evidence>
<evidence type="ECO:0008006" key="6">
    <source>
        <dbReference type="Google" id="ProtNLM"/>
    </source>
</evidence>
<sequence>MGVQSAFVSSKSESKDDTWKLMKYFIDNSGDKLYELGNRISVLKSELEKSEVANNDYTKGFIAQLKSAVPMPNVSETQAIWDGVKNIQRILLGEDPKTVAEDIQRAVKDAIGVSK</sequence>
<dbReference type="EMBL" id="WNVG01000336">
    <property type="protein sequence ID" value="MDZ5034217.1"/>
    <property type="molecule type" value="Genomic_DNA"/>
</dbReference>
<dbReference type="GO" id="GO:0055052">
    <property type="term" value="C:ATP-binding cassette (ABC) transporter complex, substrate-binding subunit-containing"/>
    <property type="evidence" value="ECO:0007669"/>
    <property type="project" value="TreeGrafter"/>
</dbReference>
<evidence type="ECO:0000256" key="3">
    <source>
        <dbReference type="ARBA" id="ARBA00022729"/>
    </source>
</evidence>
<dbReference type="RefSeq" id="WP_322412722.1">
    <property type="nucleotide sequence ID" value="NZ_WNVG01000336.1"/>
</dbReference>
<dbReference type="GO" id="GO:0042956">
    <property type="term" value="P:maltodextrin transmembrane transport"/>
    <property type="evidence" value="ECO:0007669"/>
    <property type="project" value="TreeGrafter"/>
</dbReference>
<gene>
    <name evidence="4" type="ORF">GNF81_16025</name>
</gene>
<dbReference type="PANTHER" id="PTHR30061:SF50">
    <property type="entry name" value="MALTOSE_MALTODEXTRIN-BINDING PERIPLASMIC PROTEIN"/>
    <property type="match status" value="1"/>
</dbReference>
<dbReference type="GO" id="GO:0015768">
    <property type="term" value="P:maltose transport"/>
    <property type="evidence" value="ECO:0007669"/>
    <property type="project" value="TreeGrafter"/>
</dbReference>